<dbReference type="Proteomes" id="UP000750502">
    <property type="component" value="Unassembled WGS sequence"/>
</dbReference>
<dbReference type="Gene3D" id="1.20.1280.50">
    <property type="match status" value="1"/>
</dbReference>
<dbReference type="InterPro" id="IPR001810">
    <property type="entry name" value="F-box_dom"/>
</dbReference>
<reference evidence="2" key="2">
    <citation type="submission" date="2020-10" db="EMBL/GenBank/DDBJ databases">
        <authorList>
            <person name="Peck L.D."/>
            <person name="Nowell R.W."/>
            <person name="Flood J."/>
            <person name="Ryan M.J."/>
            <person name="Barraclough T.G."/>
        </authorList>
    </citation>
    <scope>NUCLEOTIDE SEQUENCE</scope>
    <source>
        <strain evidence="2">IMI 127659i</strain>
    </source>
</reference>
<dbReference type="AlphaFoldDB" id="A0A9P7HMQ8"/>
<protein>
    <recommendedName>
        <fullName evidence="1">F-box domain-containing protein</fullName>
    </recommendedName>
</protein>
<sequence>MANTDTYCAICGVPAHDIDIESYDESKVSDNSLEWLDEVNILGRPNKRASPPRPATFTGPADYSHYNWYILRSQNNPLYDRHMQGEVRVYDWAEHHDVLIPFHMHCYEILKKVAAPHDIEPEVIYETFRPHCGAPDALGLDFDYGDAKACQGQTWEEIDGTEYVLASPTKIPRVKDFFKTILAESQLEEPAVPGSTYPQSDGASKDALESLPGELMSSVLQCLDYESLCAIRLASRNAVKETSSNAFWKNRVVSEMPWIVDFFPGKRDTEDPQIDWFKVYKALRSISQGQDQRQPFTTGGLRNRARVWDICSQILDEYWTRKEARDEELANRTMVLERAGNTVQPILKYPYNKNLVWSQASLTETFLDIASAEPVIEVFWSADGEFAGIGCSTNAEGRVRSVGSKNTFATSDKVPIGRDDWITELIITSQDELDGNNDLNSLDKARLNAIVRKVVGLQFIFSKSDPVQVGQAKGDKRLFFPDANNFVVGFQAGWVVGEPITKFSLIFQPFKKAPRECLSRAKPREYLDESGNPVSFNDPETSGHLWKNDLPPRELQILPARDGVINCDITRDDRIMESLIFGTTDDDLSKITAVGVDAQFRGFEVCFSNGESRTIGHTNAMQYFPIDGAGGERILYVNSRIAFYPSGIQFLTNRGRHFIVGKPDPRTEVVFPKQTPGHRRDVLMGIYCHWANRHTPGTDFISIGGFSRKFDRLVDKPPLRAMDAQQQHFWTPDAPPPGVLAVGNVYGHREFLLPPSKVVHKVPSEDAVVSWFDCSRPIASIKVAFCHGSDSNQIPLVAISFKYADDQTTKSIGPTKFTAPKDNRNHNGHYWCWCADVQREQPELEQKPHYTEDEWDVQGSHLKSLQLWINDQMVLSGLQFIAKDGRESPAWGSCVGEKPVKLPLQAQKRNRAAGLKFFVDEMGRGVTRDDFVVVGVQLIGFSKE</sequence>
<dbReference type="EMBL" id="JADFTT010000374">
    <property type="protein sequence ID" value="KAG5762454.1"/>
    <property type="molecule type" value="Genomic_DNA"/>
</dbReference>
<proteinExistence type="predicted"/>
<dbReference type="SUPFAM" id="SSF81383">
    <property type="entry name" value="F-box domain"/>
    <property type="match status" value="1"/>
</dbReference>
<feature type="domain" description="F-box" evidence="1">
    <location>
        <begin position="205"/>
        <end position="251"/>
    </location>
</feature>
<dbReference type="PROSITE" id="PS50181">
    <property type="entry name" value="FBOX"/>
    <property type="match status" value="1"/>
</dbReference>
<dbReference type="InterPro" id="IPR036047">
    <property type="entry name" value="F-box-like_dom_sf"/>
</dbReference>
<keyword evidence="3" id="KW-1185">Reference proteome</keyword>
<gene>
    <name evidence="2" type="ORF">H9Q72_009455</name>
</gene>
<evidence type="ECO:0000313" key="2">
    <source>
        <dbReference type="EMBL" id="KAG5762454.1"/>
    </source>
</evidence>
<evidence type="ECO:0000259" key="1">
    <source>
        <dbReference type="PROSITE" id="PS50181"/>
    </source>
</evidence>
<comment type="caution">
    <text evidence="2">The sequence shown here is derived from an EMBL/GenBank/DDBJ whole genome shotgun (WGS) entry which is preliminary data.</text>
</comment>
<evidence type="ECO:0000313" key="3">
    <source>
        <dbReference type="Proteomes" id="UP000750502"/>
    </source>
</evidence>
<name>A0A9P7HMQ8_9HYPO</name>
<dbReference type="OrthoDB" id="9984533at2759"/>
<accession>A0A9P7HMQ8</accession>
<reference evidence="2" key="1">
    <citation type="journal article" date="2020" name="bioRxiv">
        <title>Historical genomics reveals the evolutionary mechanisms behind multiple outbreaks of the host-specific coffee wilt pathogen Fusarium xylarioides.</title>
        <authorList>
            <person name="Peck D."/>
            <person name="Nowell R.W."/>
            <person name="Flood J."/>
            <person name="Ryan M.J."/>
            <person name="Barraclough T.G."/>
        </authorList>
    </citation>
    <scope>NUCLEOTIDE SEQUENCE</scope>
    <source>
        <strain evidence="2">IMI 127659i</strain>
    </source>
</reference>
<organism evidence="2 3">
    <name type="scientific">Fusarium xylarioides</name>
    <dbReference type="NCBI Taxonomy" id="221167"/>
    <lineage>
        <taxon>Eukaryota</taxon>
        <taxon>Fungi</taxon>
        <taxon>Dikarya</taxon>
        <taxon>Ascomycota</taxon>
        <taxon>Pezizomycotina</taxon>
        <taxon>Sordariomycetes</taxon>
        <taxon>Hypocreomycetidae</taxon>
        <taxon>Hypocreales</taxon>
        <taxon>Nectriaceae</taxon>
        <taxon>Fusarium</taxon>
        <taxon>Fusarium fujikuroi species complex</taxon>
    </lineage>
</organism>